<evidence type="ECO:0000256" key="1">
    <source>
        <dbReference type="ARBA" id="ARBA00000085"/>
    </source>
</evidence>
<dbReference type="CDD" id="cd16917">
    <property type="entry name" value="HATPase_UhpB-NarQ-NarX-like"/>
    <property type="match status" value="1"/>
</dbReference>
<dbReference type="InterPro" id="IPR011712">
    <property type="entry name" value="Sig_transdc_His_kin_sub3_dim/P"/>
</dbReference>
<keyword evidence="8" id="KW-0902">Two-component regulatory system</keyword>
<evidence type="ECO:0000256" key="8">
    <source>
        <dbReference type="ARBA" id="ARBA00023012"/>
    </source>
</evidence>
<dbReference type="EC" id="2.7.13.3" evidence="2"/>
<keyword evidence="9" id="KW-0812">Transmembrane</keyword>
<evidence type="ECO:0000256" key="5">
    <source>
        <dbReference type="ARBA" id="ARBA00022741"/>
    </source>
</evidence>
<name>A0ABY1AAF5_9LACO</name>
<feature type="domain" description="Signal transduction histidine kinase subgroup 3 dimerisation and phosphoacceptor" evidence="10">
    <location>
        <begin position="243"/>
        <end position="310"/>
    </location>
</feature>
<comment type="catalytic activity">
    <reaction evidence="1">
        <text>ATP + protein L-histidine = ADP + protein N-phospho-L-histidine.</text>
        <dbReference type="EC" id="2.7.13.3"/>
    </reaction>
</comment>
<protein>
    <recommendedName>
        <fullName evidence="2">histidine kinase</fullName>
        <ecNumber evidence="2">2.7.13.3</ecNumber>
    </recommendedName>
</protein>
<evidence type="ECO:0000259" key="10">
    <source>
        <dbReference type="Pfam" id="PF07730"/>
    </source>
</evidence>
<dbReference type="PANTHER" id="PTHR24421:SF10">
    <property type="entry name" value="NITRATE_NITRITE SENSOR PROTEIN NARQ"/>
    <property type="match status" value="1"/>
</dbReference>
<organism evidence="11 12">
    <name type="scientific">Ligilactobacillus ruminis</name>
    <dbReference type="NCBI Taxonomy" id="1623"/>
    <lineage>
        <taxon>Bacteria</taxon>
        <taxon>Bacillati</taxon>
        <taxon>Bacillota</taxon>
        <taxon>Bacilli</taxon>
        <taxon>Lactobacillales</taxon>
        <taxon>Lactobacillaceae</taxon>
        <taxon>Ligilactobacillus</taxon>
    </lineage>
</organism>
<reference evidence="11 12" key="1">
    <citation type="submission" date="2016-10" db="EMBL/GenBank/DDBJ databases">
        <authorList>
            <person name="Varghese N."/>
            <person name="Submissions S."/>
        </authorList>
    </citation>
    <scope>NUCLEOTIDE SEQUENCE [LARGE SCALE GENOMIC DNA]</scope>
    <source>
        <strain evidence="11 12">WC1T17</strain>
    </source>
</reference>
<gene>
    <name evidence="11" type="ORF">SAMN05216431_103165</name>
</gene>
<feature type="transmembrane region" description="Helical" evidence="9">
    <location>
        <begin position="12"/>
        <end position="40"/>
    </location>
</feature>
<evidence type="ECO:0000256" key="7">
    <source>
        <dbReference type="ARBA" id="ARBA00022840"/>
    </source>
</evidence>
<dbReference type="Gene3D" id="1.20.5.1930">
    <property type="match status" value="1"/>
</dbReference>
<sequence>MQNKNRKIQAQNAFLALITLTFVAVLFHAALFLFISKYILQTQNSLAFLQAISHIPCNPVLTFWSAIFLFIFLIFIIYYRQQIHDQKKADIILMGELLVIIAIFLVLKASYSGIIFLVFADIFFSTQNFYAIKSKRYWFFFLTVAFICFMCSNYDFLTLLINLPSIDTYIAFLPLKIRAIVLFWRYFIYALNVVLFILSLFTYVVYVTNEQRNIEEELRMAAKTNDNLNSYIEIAQANAEKKERIRISREIHDTLGHALTGISAGLDAVNVLIDIDKDSAKKQLQNLSVVVREGIVDVRNSLNKMRPGTLDHNSLKDSLKQMLERYTSVSHLQVNFTYNWQDADLEKTTENVIFRLVEESVTNSVRHGHANQIDIIFNQDDNFYYIDIQDDGQGCNSIKAGYGLTQMQERLAIIGGCVTYEGQDGFLTKVKFIKK</sequence>
<feature type="transmembrane region" description="Helical" evidence="9">
    <location>
        <begin position="183"/>
        <end position="206"/>
    </location>
</feature>
<evidence type="ECO:0000313" key="12">
    <source>
        <dbReference type="Proteomes" id="UP000182089"/>
    </source>
</evidence>
<keyword evidence="9" id="KW-0472">Membrane</keyword>
<feature type="transmembrane region" description="Helical" evidence="9">
    <location>
        <begin position="60"/>
        <end position="79"/>
    </location>
</feature>
<keyword evidence="6 11" id="KW-0418">Kinase</keyword>
<dbReference type="EMBL" id="FOCC01000003">
    <property type="protein sequence ID" value="SEM50462.1"/>
    <property type="molecule type" value="Genomic_DNA"/>
</dbReference>
<keyword evidence="3" id="KW-0597">Phosphoprotein</keyword>
<dbReference type="GO" id="GO:0016301">
    <property type="term" value="F:kinase activity"/>
    <property type="evidence" value="ECO:0007669"/>
    <property type="project" value="UniProtKB-KW"/>
</dbReference>
<dbReference type="PANTHER" id="PTHR24421">
    <property type="entry name" value="NITRATE/NITRITE SENSOR PROTEIN NARX-RELATED"/>
    <property type="match status" value="1"/>
</dbReference>
<dbReference type="InterPro" id="IPR036890">
    <property type="entry name" value="HATPase_C_sf"/>
</dbReference>
<keyword evidence="7" id="KW-0067">ATP-binding</keyword>
<keyword evidence="4" id="KW-0808">Transferase</keyword>
<evidence type="ECO:0000256" key="6">
    <source>
        <dbReference type="ARBA" id="ARBA00022777"/>
    </source>
</evidence>
<feature type="transmembrane region" description="Helical" evidence="9">
    <location>
        <begin position="139"/>
        <end position="163"/>
    </location>
</feature>
<dbReference type="Gene3D" id="3.30.565.10">
    <property type="entry name" value="Histidine kinase-like ATPase, C-terminal domain"/>
    <property type="match status" value="1"/>
</dbReference>
<comment type="caution">
    <text evidence="11">The sequence shown here is derived from an EMBL/GenBank/DDBJ whole genome shotgun (WGS) entry which is preliminary data.</text>
</comment>
<dbReference type="InterPro" id="IPR050482">
    <property type="entry name" value="Sensor_HK_TwoCompSys"/>
</dbReference>
<dbReference type="Pfam" id="PF07730">
    <property type="entry name" value="HisKA_3"/>
    <property type="match status" value="1"/>
</dbReference>
<evidence type="ECO:0000313" key="11">
    <source>
        <dbReference type="EMBL" id="SEM50462.1"/>
    </source>
</evidence>
<dbReference type="Proteomes" id="UP000182089">
    <property type="component" value="Unassembled WGS sequence"/>
</dbReference>
<dbReference type="SUPFAM" id="SSF55874">
    <property type="entry name" value="ATPase domain of HSP90 chaperone/DNA topoisomerase II/histidine kinase"/>
    <property type="match status" value="1"/>
</dbReference>
<evidence type="ECO:0000256" key="3">
    <source>
        <dbReference type="ARBA" id="ARBA00022553"/>
    </source>
</evidence>
<proteinExistence type="predicted"/>
<evidence type="ECO:0000256" key="2">
    <source>
        <dbReference type="ARBA" id="ARBA00012438"/>
    </source>
</evidence>
<evidence type="ECO:0000256" key="4">
    <source>
        <dbReference type="ARBA" id="ARBA00022679"/>
    </source>
</evidence>
<keyword evidence="5" id="KW-0547">Nucleotide-binding</keyword>
<accession>A0ABY1AAF5</accession>
<evidence type="ECO:0000256" key="9">
    <source>
        <dbReference type="SAM" id="Phobius"/>
    </source>
</evidence>
<keyword evidence="9" id="KW-1133">Transmembrane helix</keyword>